<comment type="caution">
    <text evidence="6">The sequence shown here is derived from an EMBL/GenBank/DDBJ whole genome shotgun (WGS) entry which is preliminary data.</text>
</comment>
<dbReference type="RefSeq" id="WP_035551120.1">
    <property type="nucleotide sequence ID" value="NZ_AWFH01000012.1"/>
</dbReference>
<feature type="domain" description="4-O-methyl-glucuronoyl methylesterase-like" evidence="5">
    <location>
        <begin position="189"/>
        <end position="374"/>
    </location>
</feature>
<dbReference type="Gene3D" id="3.40.50.1820">
    <property type="entry name" value="alpha/beta hydrolase"/>
    <property type="match status" value="1"/>
</dbReference>
<organism evidence="6 7">
    <name type="scientific">Hyphomonas atlantica</name>
    <dbReference type="NCBI Taxonomy" id="1280948"/>
    <lineage>
        <taxon>Bacteria</taxon>
        <taxon>Pseudomonadati</taxon>
        <taxon>Pseudomonadota</taxon>
        <taxon>Alphaproteobacteria</taxon>
        <taxon>Hyphomonadales</taxon>
        <taxon>Hyphomonadaceae</taxon>
        <taxon>Hyphomonas</taxon>
    </lineage>
</organism>
<protein>
    <recommendedName>
        <fullName evidence="5">4-O-methyl-glucuronoyl methylesterase-like domain-containing protein</fullName>
    </recommendedName>
</protein>
<reference evidence="6 7" key="1">
    <citation type="journal article" date="2014" name="Antonie Van Leeuwenhoek">
        <title>Hyphomonas beringensis sp. nov. and Hyphomonas chukchiensis sp. nov., isolated from surface seawater of the Bering Sea and Chukchi Sea.</title>
        <authorList>
            <person name="Li C."/>
            <person name="Lai Q."/>
            <person name="Li G."/>
            <person name="Dong C."/>
            <person name="Wang J."/>
            <person name="Liao Y."/>
            <person name="Shao Z."/>
        </authorList>
    </citation>
    <scope>NUCLEOTIDE SEQUENCE [LARGE SCALE GENOMIC DNA]</scope>
    <source>
        <strain evidence="6 7">22II1-22F38</strain>
    </source>
</reference>
<dbReference type="STRING" id="1280948.HY36_04565"/>
<keyword evidence="4" id="KW-0812">Transmembrane</keyword>
<proteinExistence type="predicted"/>
<dbReference type="InterPro" id="IPR029058">
    <property type="entry name" value="AB_hydrolase_fold"/>
</dbReference>
<dbReference type="EMBL" id="AWFH01000012">
    <property type="protein sequence ID" value="KCZ61833.1"/>
    <property type="molecule type" value="Genomic_DNA"/>
</dbReference>
<dbReference type="PROSITE" id="PS51257">
    <property type="entry name" value="PROKAR_LIPOPROTEIN"/>
    <property type="match status" value="1"/>
</dbReference>
<dbReference type="SUPFAM" id="SSF53474">
    <property type="entry name" value="alpha/beta-Hydrolases"/>
    <property type="match status" value="1"/>
</dbReference>
<dbReference type="OrthoDB" id="217645at2"/>
<gene>
    <name evidence="6" type="ORF">HY36_04565</name>
</gene>
<evidence type="ECO:0000313" key="6">
    <source>
        <dbReference type="EMBL" id="KCZ61833.1"/>
    </source>
</evidence>
<dbReference type="eggNOG" id="COG1073">
    <property type="taxonomic scope" value="Bacteria"/>
</dbReference>
<keyword evidence="2" id="KW-0732">Signal</keyword>
<sequence>MLSVFRACVWFLVRLPLILLIFVTALVMSSCTMLGLNYASLETANKPVPKPEINVAAMLGDDAYRGQMMERFEAVLYGPWPEGLPVSWGESRLVDASLFGGKGRLEEIPVTIGQGDGASLFHLVVATPAAPGPHPVIISQTFSSNCAAFPGYPVTATDDTICDGSEMEGAFGFVATQIFGTYIAKVPLERFMDAGIAYASFYGSDFVSDRRAEARDVMANLGGPVAPTSTLMAWAYAYSAASQILETRADIDPDGTVLLGHSRFGKAALLAGVWDNRIDGVIAHQAGFAGASLSRSQTGEGLKRMGESYPHWLAPQARDWFDRVDELPVDQHQLLGLLAPTPVLLGNGRRDVWSDPNSSFRAAQAASSLYEAAGITGLPGGGMKQDFDADAGIAWWLRPGGHSVVSEDIDTFIAFVQAHFSDAGINQSAVQAAE</sequence>
<evidence type="ECO:0000256" key="1">
    <source>
        <dbReference type="ARBA" id="ARBA00022487"/>
    </source>
</evidence>
<dbReference type="PATRIC" id="fig|1280948.3.peg.1745"/>
<keyword evidence="1" id="KW-0719">Serine esterase</keyword>
<keyword evidence="3" id="KW-0378">Hydrolase</keyword>
<name>A0A059E2I1_9PROT</name>
<keyword evidence="4" id="KW-1133">Transmembrane helix</keyword>
<accession>A0A059E2I1</accession>
<keyword evidence="7" id="KW-1185">Reference proteome</keyword>
<evidence type="ECO:0000313" key="7">
    <source>
        <dbReference type="Proteomes" id="UP000024547"/>
    </source>
</evidence>
<evidence type="ECO:0000256" key="3">
    <source>
        <dbReference type="ARBA" id="ARBA00022801"/>
    </source>
</evidence>
<feature type="transmembrane region" description="Helical" evidence="4">
    <location>
        <begin position="7"/>
        <end position="28"/>
    </location>
</feature>
<evidence type="ECO:0000256" key="2">
    <source>
        <dbReference type="ARBA" id="ARBA00022729"/>
    </source>
</evidence>
<dbReference type="AlphaFoldDB" id="A0A059E2I1"/>
<keyword evidence="4" id="KW-0472">Membrane</keyword>
<dbReference type="Proteomes" id="UP000024547">
    <property type="component" value="Unassembled WGS sequence"/>
</dbReference>
<evidence type="ECO:0000256" key="4">
    <source>
        <dbReference type="SAM" id="Phobius"/>
    </source>
</evidence>
<dbReference type="Pfam" id="PF22244">
    <property type="entry name" value="GCE_fung"/>
    <property type="match status" value="1"/>
</dbReference>
<dbReference type="InterPro" id="IPR054579">
    <property type="entry name" value="GCE-like_dom"/>
</dbReference>
<evidence type="ECO:0000259" key="5">
    <source>
        <dbReference type="Pfam" id="PF22244"/>
    </source>
</evidence>
<dbReference type="GO" id="GO:0052689">
    <property type="term" value="F:carboxylic ester hydrolase activity"/>
    <property type="evidence" value="ECO:0007669"/>
    <property type="project" value="UniProtKB-KW"/>
</dbReference>